<evidence type="ECO:0000256" key="1">
    <source>
        <dbReference type="SAM" id="MobiDB-lite"/>
    </source>
</evidence>
<organism evidence="2 3">
    <name type="scientific">Monosporascus ibericus</name>
    <dbReference type="NCBI Taxonomy" id="155417"/>
    <lineage>
        <taxon>Eukaryota</taxon>
        <taxon>Fungi</taxon>
        <taxon>Dikarya</taxon>
        <taxon>Ascomycota</taxon>
        <taxon>Pezizomycotina</taxon>
        <taxon>Sordariomycetes</taxon>
        <taxon>Xylariomycetidae</taxon>
        <taxon>Xylariales</taxon>
        <taxon>Xylariales incertae sedis</taxon>
        <taxon>Monosporascus</taxon>
    </lineage>
</organism>
<name>A0A4Q4TZL0_9PEZI</name>
<gene>
    <name evidence="2" type="ORF">DL764_000221</name>
</gene>
<evidence type="ECO:0000313" key="2">
    <source>
        <dbReference type="EMBL" id="RYP11150.1"/>
    </source>
</evidence>
<proteinExistence type="predicted"/>
<feature type="region of interest" description="Disordered" evidence="1">
    <location>
        <begin position="31"/>
        <end position="84"/>
    </location>
</feature>
<evidence type="ECO:0000313" key="3">
    <source>
        <dbReference type="Proteomes" id="UP000293360"/>
    </source>
</evidence>
<comment type="caution">
    <text evidence="2">The sequence shown here is derived from an EMBL/GenBank/DDBJ whole genome shotgun (WGS) entry which is preliminary data.</text>
</comment>
<keyword evidence="3" id="KW-1185">Reference proteome</keyword>
<dbReference type="Proteomes" id="UP000293360">
    <property type="component" value="Unassembled WGS sequence"/>
</dbReference>
<accession>A0A4Q4TZL0</accession>
<protein>
    <submittedName>
        <fullName evidence="2">Uncharacterized protein</fullName>
    </submittedName>
</protein>
<dbReference type="EMBL" id="QJNU01000006">
    <property type="protein sequence ID" value="RYP11150.1"/>
    <property type="molecule type" value="Genomic_DNA"/>
</dbReference>
<sequence length="134" mass="15341">MSQTIQKPWKPKTTRLRLTATTVMRSHQILNHGLRTQRHQSFEPPSEDETPSEELRFKGQTLKERSGLRDSSWPSGPAGHVHIPSKPACRLLRKAFCLAQESFYNAARKHWRNTKFGMGMSLKDPTKYSPVIGN</sequence>
<dbReference type="OrthoDB" id="5243389at2759"/>
<dbReference type="AlphaFoldDB" id="A0A4Q4TZL0"/>
<reference evidence="2 3" key="1">
    <citation type="submission" date="2018-06" db="EMBL/GenBank/DDBJ databases">
        <title>Complete Genomes of Monosporascus.</title>
        <authorList>
            <person name="Robinson A.J."/>
            <person name="Natvig D.O."/>
        </authorList>
    </citation>
    <scope>NUCLEOTIDE SEQUENCE [LARGE SCALE GENOMIC DNA]</scope>
    <source>
        <strain evidence="2 3">CBS 110550</strain>
    </source>
</reference>
<feature type="compositionally biased region" description="Basic and acidic residues" evidence="1">
    <location>
        <begin position="53"/>
        <end position="68"/>
    </location>
</feature>